<evidence type="ECO:0000313" key="6">
    <source>
        <dbReference type="EMBL" id="VUZ48004.1"/>
    </source>
</evidence>
<evidence type="ECO:0000256" key="4">
    <source>
        <dbReference type="SAM" id="MobiDB-lite"/>
    </source>
</evidence>
<accession>A0A564YN95</accession>
<reference evidence="6 7" key="1">
    <citation type="submission" date="2019-07" db="EMBL/GenBank/DDBJ databases">
        <authorList>
            <person name="Jastrzebski P J."/>
            <person name="Paukszto L."/>
            <person name="Jastrzebski P J."/>
        </authorList>
    </citation>
    <scope>NUCLEOTIDE SEQUENCE [LARGE SCALE GENOMIC DNA]</scope>
    <source>
        <strain evidence="6 7">WMS-il1</strain>
    </source>
</reference>
<feature type="coiled-coil region" evidence="3">
    <location>
        <begin position="158"/>
        <end position="192"/>
    </location>
</feature>
<gene>
    <name evidence="6" type="ORF">WMSIL1_LOCUS7460</name>
</gene>
<dbReference type="Gene3D" id="2.30.30.40">
    <property type="entry name" value="SH3 Domains"/>
    <property type="match status" value="1"/>
</dbReference>
<feature type="compositionally biased region" description="Low complexity" evidence="4">
    <location>
        <begin position="524"/>
        <end position="534"/>
    </location>
</feature>
<feature type="region of interest" description="Disordered" evidence="4">
    <location>
        <begin position="2867"/>
        <end position="2893"/>
    </location>
</feature>
<feature type="domain" description="Desmoplakin SH3" evidence="5">
    <location>
        <begin position="241"/>
        <end position="296"/>
    </location>
</feature>
<dbReference type="EMBL" id="CABIJS010000256">
    <property type="protein sequence ID" value="VUZ48004.1"/>
    <property type="molecule type" value="Genomic_DNA"/>
</dbReference>
<dbReference type="InterPro" id="IPR041615">
    <property type="entry name" value="Desmoplakin_SH3"/>
</dbReference>
<feature type="region of interest" description="Disordered" evidence="4">
    <location>
        <begin position="501"/>
        <end position="534"/>
    </location>
</feature>
<dbReference type="Proteomes" id="UP000321570">
    <property type="component" value="Unassembled WGS sequence"/>
</dbReference>
<evidence type="ECO:0000259" key="5">
    <source>
        <dbReference type="Pfam" id="PF17902"/>
    </source>
</evidence>
<feature type="region of interest" description="Disordered" evidence="4">
    <location>
        <begin position="628"/>
        <end position="650"/>
    </location>
</feature>
<feature type="coiled-coil region" evidence="3">
    <location>
        <begin position="424"/>
        <end position="483"/>
    </location>
</feature>
<protein>
    <recommendedName>
        <fullName evidence="5">Desmoplakin SH3 domain-containing protein</fullName>
    </recommendedName>
</protein>
<keyword evidence="7" id="KW-1185">Reference proteome</keyword>
<evidence type="ECO:0000313" key="7">
    <source>
        <dbReference type="Proteomes" id="UP000321570"/>
    </source>
</evidence>
<evidence type="ECO:0000256" key="2">
    <source>
        <dbReference type="ARBA" id="ARBA00022737"/>
    </source>
</evidence>
<evidence type="ECO:0000256" key="1">
    <source>
        <dbReference type="ARBA" id="ARBA00022553"/>
    </source>
</evidence>
<dbReference type="Pfam" id="PF17902">
    <property type="entry name" value="SH3_10"/>
    <property type="match status" value="1"/>
</dbReference>
<evidence type="ECO:0000256" key="3">
    <source>
        <dbReference type="SAM" id="Coils"/>
    </source>
</evidence>
<name>A0A564YN95_HYMDI</name>
<keyword evidence="3" id="KW-0175">Coiled coil</keyword>
<sequence length="2893" mass="321525">MAVHHGDNKVIEKTLTDYRLKAQEMNVGVNYMALDEERRRQELLLRELREIEEEIASPNLRGSKLPSLASVVGTELSHNSKCLQYLAGISELERSIGDMTTHFTERSVELSDPNALSKDVVTFKTLTENVKSCWSYVDQLATLAQIHLKASSEYHQFFHEANEIEAKLEKQLADAQKALKSATERRSHKEATKMATEINEQLNVMRSLWQRSMKLVKRSEMIVPIRLRMGGVSKGMAIGDPSNRPVMVRALVSLTGPDYKIQKGEILRLMDNHQDSHLWRVRTSTGTVEVPGVCLWLMNSDTEAIDQAIGIKQRCKKTWLEIINLIRLRLYEVYFDLLEQFNSQEVICSHEEALNLLFDDLKNLLITPVGQDGRLKSNLDTFRRRVIITKRLERLQSGDINLRESDIVQIRSPLLRLHDHIIAANQMQQDMKRLNDHITEYLSQVEDDQKQIENNLEQLNRMTRMSEQQLKDMMRKLDKMRDKSLYTQPTARLKVEPLFEAQERLPKQKRSRSQPRMSVLNAVSSSSSSDSETSANLYVRNGLGRRAKSHIGQRDAVVQIGYKSKNAEAQNLNGKSDAPRAYSQSDKSVQLVPAAPLQRSAQTQIGYSVNTGGVQVDASSMEAYNMELKRNRRSRSMTSSSEEDEPQDYISQVPTGGLQIVEKTKRKHRTRKSPSDVILVHSSTQLGIATNDKALSPVREIDRPQACPTCQRRSLMVSQTQIGPLYSGSERYQDYPLHDVKSEKGPHHRINKKVQSGYPCLTDRANLYCQCDVLGPERMIEEMETESVIYQTPLSTDKRKKMDTYAQVGVLYSNARQQAQPLLTDTISSSTQVGMLYEGPQRRTGHAQVQQRSLTDLSSAETMTETVPIEKDRYVTAVSMKPNASSSATQIGTLLMGTSVQMQGVEKGCSDSNVQVGKIYLQKEYAGLNVENNVEQVVPNVQQAEYASSPRKLPTGMSVQVMREQCDTTTQISGLLTHNEVQTCETNLRTHDLQVYNADIHKPKRASSVPSVQYSSETQIGPMVMHESLSPIGDYMKTVKATEVLSVQAVPKSTKHKRIQSCGVPSSRNVEIQIGQLLQESATQSIVESYDNTHISPTLLAVQQKAISLPNVGVAEAQVQPDVRGKKLQVSIAMGEPSAGKKNKKLQVSVDTLKQMYDVQVETLPMEQKEHFDVSCDTQILPSKVPKKVQVSLMDLSGIPMISNEQPVYSMPPTNIDKLESAPGVAVYSVPPIGVSDTACEPISSTQYYDAQCQCQNLIQTPPPVKVEMADSANDPINIIRTVGKKLQVEIGKPVVETPPVPKTTVDTMCEAMASRDMYDASLQVAIIEKQPLIELERSQIPVFSAPPLKAATPPKTECCDTGNDPIGITQAYDSFTQSEKVTGIGKKLQVAIEFEQPHYEITTQQTYFDDTISVQQPAIMQPVYSAPPQPKLETEDRACEPTPPSMAFDASVQVAEVEKPTRNIVGKKLQVSLPGFDKSAQTEEVEKPKVAAMGKKLQVTPPALSLESTQTIFIEPEVLYVEQESKEYSAPPVMTPPKVQTDDRACDALEMLQVFDAGVQVVSIQDQPRPTVVDKKLQVNSEPLAIMSSLGDCRQIPVLEVSVIQSSQAPVEPQPIQVQAMAREYAAPPPTVQKEDRACDAVKRIDNFDASVQAVGAGEPKPMMIGKMLQISPTPLDTVNVQTVYEELPPQVIQIEQLNKEFAAPPAKPQVYDAATQAIEEKPHLILRVQKMQTSLPTTKMIDQSANALEQALSFDVSVQVADAPKPTIKSKNLQVSSSSFTSVKPQLDDKILQISPVPLEDTLIQSTLAPLKETVVASAPKVQTFNKECEAAMKVPSFDAEVQFSEVVPVLGKKLQVSLPLLETTMIQSDFPVEVKTPVVPVEKAPVVFAAPPTPIKIITTDSSCDPIQASQTFDAITQSSPVTFAEAVAKPQMIGKKLQVDLIPNLTEKVIQSTIESELDVITSQTVTITIEKPRMENEFTQADYVPQPEKRVMFGKKMQVDLRPNMEDAVAQTESSAIEAPVIEKAPAIAQPVYSAPLISNLDTMTMQTPKYIPEVSYVQSSAQEPKPNYQEDGCDPLPTPASDAFTQSEVMRQESSVPVIAQQVSLVQESAPPMKPKSHDVSCDPIPEVPKFGKQMQVTPLSLEVGQGQTFCQEVELAPVMPKRESNRDETTQSDPIVTYGKKMQVTPPAMEVHVCQTVSPTEPSPVISAVEAAPVVEKVCEPMLKTPKDDFSVQVDTPAAKPPSRSVRIQKGVGVFEGTRAMGTQFAAPEPRRSPLSPVLTRPIGIEWGVQVEPVKMSGVTQTPPLETPKLYAEPRPDMFSQSTQAELFVEPVKPIAGPEVFVSAPVPPRQPENLFSFVRETKAKVTGRRARSGSSGLIPYKTQVNQANNLSVSVPAMLNIKTDMASPATVTDGWGYSNRTTTSQVPRRYASRFRSIPKSGSYDRRNKSMENIYVRGSRTLPRHFISDSDLAMENRWLQQQFEMEQRCEECIAQCVRLIGFDKVAQMVMDTRLPGEVSPFDDLESYQARRRRLQNARTQYTSTTPLACPYCYDGGESHINGRPRWPSGAGEEEFFSGDDRYEWDTMRSYGSARRGTYKWITRTPTMDYMQTEPTSEEVDQLMKSRALCAYCSDYELQQSGINANFEENAAFTFVAWKTNHEGDEKLELDTIGRLLKLTMVGARIPGTGEVISAADAFYRGILRVIYMDDERGIILPLTTAINANAVIVEKRFSSGVGITFHSPRKCPIECTAVWQTPNMRRRTYRVNYIRVSDAERIPVSRALEEGIIDKYSGEIVRVRAPNSFEMGDTLLQMRESSVGTGETMERKQHPERFNIREAILNDIISVDLIQPEIILLPSSGVASVTPGGGRRDEDGSIGSEISSDLEV</sequence>
<keyword evidence="2" id="KW-0677">Repeat</keyword>
<keyword evidence="1" id="KW-0597">Phosphoprotein</keyword>
<dbReference type="Gene3D" id="1.20.58.60">
    <property type="match status" value="1"/>
</dbReference>
<proteinExistence type="predicted"/>
<organism evidence="6 7">
    <name type="scientific">Hymenolepis diminuta</name>
    <name type="common">Rat tapeworm</name>
    <dbReference type="NCBI Taxonomy" id="6216"/>
    <lineage>
        <taxon>Eukaryota</taxon>
        <taxon>Metazoa</taxon>
        <taxon>Spiralia</taxon>
        <taxon>Lophotrochozoa</taxon>
        <taxon>Platyhelminthes</taxon>
        <taxon>Cestoda</taxon>
        <taxon>Eucestoda</taxon>
        <taxon>Cyclophyllidea</taxon>
        <taxon>Hymenolepididae</taxon>
        <taxon>Hymenolepis</taxon>
    </lineage>
</organism>